<reference evidence="9" key="1">
    <citation type="submission" date="2009-08" db="EMBL/GenBank/DDBJ databases">
        <title>Annotation of Salpingoeca rosetta.</title>
        <authorList>
            <consortium name="The Broad Institute Genome Sequencing Platform"/>
            <person name="Russ C."/>
            <person name="Cuomo C."/>
            <person name="Burger G."/>
            <person name="Gray M.W."/>
            <person name="Holland P.W.H."/>
            <person name="King N."/>
            <person name="Lang F.B.F."/>
            <person name="Roger A.J."/>
            <person name="Ruiz-Trillo I."/>
            <person name="Young S.K."/>
            <person name="Zeng Q."/>
            <person name="Gargeya S."/>
            <person name="Alvarado L."/>
            <person name="Berlin A."/>
            <person name="Chapman S.B."/>
            <person name="Chen Z."/>
            <person name="Freedman E."/>
            <person name="Gellesch M."/>
            <person name="Goldberg J."/>
            <person name="Griggs A."/>
            <person name="Gujja S."/>
            <person name="Heilman E."/>
            <person name="Heiman D."/>
            <person name="Howarth C."/>
            <person name="Mehta T."/>
            <person name="Neiman D."/>
            <person name="Pearson M."/>
            <person name="Roberts A."/>
            <person name="Saif S."/>
            <person name="Shea T."/>
            <person name="Shenoy N."/>
            <person name="Sisk P."/>
            <person name="Stolte C."/>
            <person name="Sykes S."/>
            <person name="White J."/>
            <person name="Yandava C."/>
            <person name="Haas B."/>
            <person name="Nusbaum C."/>
            <person name="Birren B."/>
        </authorList>
    </citation>
    <scope>NUCLEOTIDE SEQUENCE [LARGE SCALE GENOMIC DNA]</scope>
    <source>
        <strain evidence="9">ATCC 50818</strain>
    </source>
</reference>
<keyword evidence="10" id="KW-1185">Reference proteome</keyword>
<dbReference type="InParanoid" id="F2UEP2"/>
<evidence type="ECO:0000256" key="2">
    <source>
        <dbReference type="ARBA" id="ARBA00022723"/>
    </source>
</evidence>
<dbReference type="Pfam" id="PF13640">
    <property type="entry name" value="2OG-FeII_Oxy_3"/>
    <property type="match status" value="1"/>
</dbReference>
<dbReference type="InterPro" id="IPR006620">
    <property type="entry name" value="Pro_4_hyd_alph"/>
</dbReference>
<keyword evidence="4" id="KW-0223">Dioxygenase</keyword>
<dbReference type="PANTHER" id="PTHR12907">
    <property type="entry name" value="EGL NINE HOMOLOG-RELATED"/>
    <property type="match status" value="1"/>
</dbReference>
<dbReference type="PANTHER" id="PTHR12907:SF26">
    <property type="entry name" value="HIF PROLYL HYDROXYLASE, ISOFORM C"/>
    <property type="match status" value="1"/>
</dbReference>
<feature type="region of interest" description="Disordered" evidence="7">
    <location>
        <begin position="129"/>
        <end position="207"/>
    </location>
</feature>
<dbReference type="GO" id="GO:0031543">
    <property type="term" value="F:peptidyl-proline dioxygenase activity"/>
    <property type="evidence" value="ECO:0007669"/>
    <property type="project" value="TreeGrafter"/>
</dbReference>
<feature type="compositionally biased region" description="Basic and acidic residues" evidence="7">
    <location>
        <begin position="164"/>
        <end position="183"/>
    </location>
</feature>
<evidence type="ECO:0000259" key="8">
    <source>
        <dbReference type="PROSITE" id="PS51471"/>
    </source>
</evidence>
<accession>F2UEP2</accession>
<dbReference type="Gene3D" id="2.60.120.620">
    <property type="entry name" value="q2cbj1_9rhob like domain"/>
    <property type="match status" value="2"/>
</dbReference>
<evidence type="ECO:0000313" key="9">
    <source>
        <dbReference type="EMBL" id="EGD75092.1"/>
    </source>
</evidence>
<name>F2UEP2_SALR5</name>
<dbReference type="InterPro" id="IPR044862">
    <property type="entry name" value="Pro_4_hyd_alph_FE2OG_OXY"/>
</dbReference>
<feature type="domain" description="Fe2OG dioxygenase" evidence="8">
    <location>
        <begin position="209"/>
        <end position="306"/>
    </location>
</feature>
<dbReference type="InterPro" id="IPR005123">
    <property type="entry name" value="Oxoglu/Fe-dep_dioxygenase_dom"/>
</dbReference>
<evidence type="ECO:0000256" key="1">
    <source>
        <dbReference type="ARBA" id="ARBA00001961"/>
    </source>
</evidence>
<dbReference type="PROSITE" id="PS51471">
    <property type="entry name" value="FE2OG_OXY"/>
    <property type="match status" value="1"/>
</dbReference>
<dbReference type="eggNOG" id="ENOG502S53X">
    <property type="taxonomic scope" value="Eukaryota"/>
</dbReference>
<proteinExistence type="predicted"/>
<evidence type="ECO:0000256" key="6">
    <source>
        <dbReference type="ARBA" id="ARBA00023004"/>
    </source>
</evidence>
<feature type="compositionally biased region" description="Low complexity" evidence="7">
    <location>
        <begin position="133"/>
        <end position="153"/>
    </location>
</feature>
<dbReference type="GO" id="GO:0008198">
    <property type="term" value="F:ferrous iron binding"/>
    <property type="evidence" value="ECO:0007669"/>
    <property type="project" value="TreeGrafter"/>
</dbReference>
<evidence type="ECO:0000256" key="5">
    <source>
        <dbReference type="ARBA" id="ARBA00023002"/>
    </source>
</evidence>
<sequence>MWSGLVEALTKAAAAEDHTPCGGGGVLAEVEERGFAVVDDAWPAAQVAQLRNEIEALHAADCMEPNQVQFATGSGPIRLTKPGIFEADMHHDQRRQACPGFDQLFHTVAELQSCLATRFDVALEPDARPPAAPCTAATEVPATSTNATHSSTTQERGTANKVTKHTESAEGEQSKDPDNKNARDPTAATDDDARSSGEQQEQLQKNQQFSTFTLKLQYNDGTGGCFPYHYDNPAPPNKRLLTVLVYLNANWQQGDGGELMLAPFLGKPQVIPPLENRTVIFRSDRILHRVLKASKPRACFTLWLDGANTNTDDVVFLREKHLTPAFVPELVRSPLQRTLSRAVYEEEYERSLRECFGANPRDTKYAVALHRAHLKQTLANDKLRQFVQHLKTARQW</sequence>
<keyword evidence="5" id="KW-0560">Oxidoreductase</keyword>
<protein>
    <submittedName>
        <fullName evidence="9">EGL-Nine protein</fullName>
    </submittedName>
</protein>
<evidence type="ECO:0000256" key="7">
    <source>
        <dbReference type="SAM" id="MobiDB-lite"/>
    </source>
</evidence>
<keyword evidence="3" id="KW-0847">Vitamin C</keyword>
<dbReference type="RefSeq" id="XP_004992145.1">
    <property type="nucleotide sequence ID" value="XM_004992088.1"/>
</dbReference>
<dbReference type="EMBL" id="GL832971">
    <property type="protein sequence ID" value="EGD75092.1"/>
    <property type="molecule type" value="Genomic_DNA"/>
</dbReference>
<dbReference type="InterPro" id="IPR051559">
    <property type="entry name" value="HIF_prolyl_hydroxylases"/>
</dbReference>
<comment type="cofactor">
    <cofactor evidence="1">
        <name>L-ascorbate</name>
        <dbReference type="ChEBI" id="CHEBI:38290"/>
    </cofactor>
</comment>
<evidence type="ECO:0000313" key="10">
    <source>
        <dbReference type="Proteomes" id="UP000007799"/>
    </source>
</evidence>
<organism evidence="10">
    <name type="scientific">Salpingoeca rosetta (strain ATCC 50818 / BSB-021)</name>
    <dbReference type="NCBI Taxonomy" id="946362"/>
    <lineage>
        <taxon>Eukaryota</taxon>
        <taxon>Choanoflagellata</taxon>
        <taxon>Craspedida</taxon>
        <taxon>Salpingoecidae</taxon>
        <taxon>Salpingoeca</taxon>
    </lineage>
</organism>
<dbReference type="GO" id="GO:0071456">
    <property type="term" value="P:cellular response to hypoxia"/>
    <property type="evidence" value="ECO:0007669"/>
    <property type="project" value="TreeGrafter"/>
</dbReference>
<dbReference type="GO" id="GO:0031418">
    <property type="term" value="F:L-ascorbic acid binding"/>
    <property type="evidence" value="ECO:0007669"/>
    <property type="project" value="UniProtKB-KW"/>
</dbReference>
<dbReference type="STRING" id="946362.F2UEP2"/>
<gene>
    <name evidence="9" type="ORF">PTSG_06748</name>
</gene>
<evidence type="ECO:0000256" key="3">
    <source>
        <dbReference type="ARBA" id="ARBA00022896"/>
    </source>
</evidence>
<dbReference type="GeneID" id="16072704"/>
<evidence type="ECO:0000256" key="4">
    <source>
        <dbReference type="ARBA" id="ARBA00022964"/>
    </source>
</evidence>
<keyword evidence="2" id="KW-0479">Metal-binding</keyword>
<dbReference type="Proteomes" id="UP000007799">
    <property type="component" value="Unassembled WGS sequence"/>
</dbReference>
<keyword evidence="6" id="KW-0408">Iron</keyword>
<dbReference type="SMART" id="SM00702">
    <property type="entry name" value="P4Hc"/>
    <property type="match status" value="1"/>
</dbReference>
<dbReference type="KEGG" id="sre:PTSG_06748"/>
<dbReference type="AlphaFoldDB" id="F2UEP2"/>
<dbReference type="OrthoDB" id="76265at2759"/>